<sequence>MPGTIHVSVLEFKGIASSSPPSSVFLKVSLGKTEYQTWDKGDFSFPLTTLRDSLTVTIQDPEGNEISKIGVHSMAIVEKGIWDDLFPLQEGGHVHMKLQFNLNEEERSRIRGMRELALKKKQLEELSKDTRYFNMASDASDSVASSPINNEVSGKESALPYSDTISRNLQSNNGKEEALLQKHIAPNATDNSEESSSSKMSLRTEVQHLPVRKNDTHPHLSQNNSLISGGTESVAKIKPVLLRMEDTPAGKHEKQFPQRKPASSIMKMINAFETTLVQEKKTPIQVPSKSQSNRARKEGLLKDQVVSNVKEPEPNSERPEYLTDLRLEQIGSEEVSSSGRLLSPPQISSEKLRRPTILGKLQQLPPDSMNKGKHIGDIKSSVATRQLIVSSISNAIKVESAEADAIMKIKSESNKDQDHSSTDERSSASKASSVLKQEEKGSVQLQPSDVYAWQEGSEKFSFFKGLKEVKSEYLNEYLGSSNEKQKTVAPHEDEQHQHGSSTAWIFPNDARRMCVTSGVTAVIDSYDGCHTEGKHAVGPEEMKESETDTLNLRNSKPECWADNAFTGSVKHAIKIAIVVGFGALVLFTRQREPRSNRKAEDPFFSSLPYTGLQTSVEK</sequence>
<evidence type="ECO:0008006" key="3">
    <source>
        <dbReference type="Google" id="ProtNLM"/>
    </source>
</evidence>
<organism evidence="2">
    <name type="scientific">Daucus carota subsp. sativus</name>
    <name type="common">Carrot</name>
    <dbReference type="NCBI Taxonomy" id="79200"/>
    <lineage>
        <taxon>Eukaryota</taxon>
        <taxon>Viridiplantae</taxon>
        <taxon>Streptophyta</taxon>
        <taxon>Embryophyta</taxon>
        <taxon>Tracheophyta</taxon>
        <taxon>Spermatophyta</taxon>
        <taxon>Magnoliopsida</taxon>
        <taxon>eudicotyledons</taxon>
        <taxon>Gunneridae</taxon>
        <taxon>Pentapetalae</taxon>
        <taxon>asterids</taxon>
        <taxon>campanulids</taxon>
        <taxon>Apiales</taxon>
        <taxon>Apiaceae</taxon>
        <taxon>Apioideae</taxon>
        <taxon>Scandiceae</taxon>
        <taxon>Daucinae</taxon>
        <taxon>Daucus</taxon>
        <taxon>Daucus sect. Daucus</taxon>
    </lineage>
</organism>
<comment type="caution">
    <text evidence="2">The sequence shown here is derived from an EMBL/GenBank/DDBJ whole genome shotgun (WGS) entry which is preliminary data.</text>
</comment>
<dbReference type="EMBL" id="LNRQ01000007">
    <property type="protein sequence ID" value="KZM87558.1"/>
    <property type="molecule type" value="Genomic_DNA"/>
</dbReference>
<feature type="region of interest" description="Disordered" evidence="1">
    <location>
        <begin position="597"/>
        <end position="618"/>
    </location>
</feature>
<reference evidence="2" key="1">
    <citation type="journal article" date="2016" name="Nat. Genet.">
        <title>A high-quality carrot genome assembly provides new insights into carotenoid accumulation and asterid genome evolution.</title>
        <authorList>
            <person name="Iorizzo M."/>
            <person name="Ellison S."/>
            <person name="Senalik D."/>
            <person name="Zeng P."/>
            <person name="Satapoomin P."/>
            <person name="Huang J."/>
            <person name="Bowman M."/>
            <person name="Iovene M."/>
            <person name="Sanseverino W."/>
            <person name="Cavagnaro P."/>
            <person name="Yildiz M."/>
            <person name="Macko-Podgorni A."/>
            <person name="Moranska E."/>
            <person name="Grzebelus E."/>
            <person name="Grzebelus D."/>
            <person name="Ashrafi H."/>
            <person name="Zheng Z."/>
            <person name="Cheng S."/>
            <person name="Spooner D."/>
            <person name="Van Deynze A."/>
            <person name="Simon P."/>
        </authorList>
    </citation>
    <scope>NUCLEOTIDE SEQUENCE [LARGE SCALE GENOMIC DNA]</scope>
    <source>
        <tissue evidence="2">Leaf</tissue>
    </source>
</reference>
<feature type="region of interest" description="Disordered" evidence="1">
    <location>
        <begin position="410"/>
        <end position="441"/>
    </location>
</feature>
<feature type="compositionally biased region" description="Basic and acidic residues" evidence="1">
    <location>
        <begin position="410"/>
        <end position="427"/>
    </location>
</feature>
<evidence type="ECO:0000313" key="2">
    <source>
        <dbReference type="EMBL" id="KZM87558.1"/>
    </source>
</evidence>
<name>A0A164TI87_DAUCS</name>
<feature type="compositionally biased region" description="Basic and acidic residues" evidence="1">
    <location>
        <begin position="310"/>
        <end position="319"/>
    </location>
</feature>
<dbReference type="OMA" id="RHIPYES"/>
<protein>
    <recommendedName>
        <fullName evidence="3">C2 domain-containing protein</fullName>
    </recommendedName>
</protein>
<dbReference type="PANTHER" id="PTHR36810:SF1">
    <property type="entry name" value="OS05G0232200 PROTEIN"/>
    <property type="match status" value="1"/>
</dbReference>
<dbReference type="Gramene" id="KZM87558">
    <property type="protein sequence ID" value="KZM87558"/>
    <property type="gene ID" value="DCAR_031968"/>
</dbReference>
<proteinExistence type="predicted"/>
<dbReference type="AlphaFoldDB" id="A0A164TI87"/>
<accession>A0A164TI87</accession>
<gene>
    <name evidence="2" type="ORF">DCAR_031968</name>
</gene>
<feature type="region of interest" description="Disordered" evidence="1">
    <location>
        <begin position="282"/>
        <end position="319"/>
    </location>
</feature>
<dbReference type="PANTHER" id="PTHR36810">
    <property type="entry name" value="BNACNNG47150D PROTEIN"/>
    <property type="match status" value="1"/>
</dbReference>
<feature type="compositionally biased region" description="Polar residues" evidence="1">
    <location>
        <begin position="607"/>
        <end position="618"/>
    </location>
</feature>
<feature type="region of interest" description="Disordered" evidence="1">
    <location>
        <begin position="140"/>
        <end position="169"/>
    </location>
</feature>
<evidence type="ECO:0000256" key="1">
    <source>
        <dbReference type="SAM" id="MobiDB-lite"/>
    </source>
</evidence>